<dbReference type="InterPro" id="IPR011042">
    <property type="entry name" value="6-blade_b-propeller_TolB-like"/>
</dbReference>
<feature type="signal peptide" evidence="2">
    <location>
        <begin position="1"/>
        <end position="28"/>
    </location>
</feature>
<keyword evidence="2" id="KW-0732">Signal</keyword>
<keyword evidence="5" id="KW-1185">Reference proteome</keyword>
<dbReference type="PANTHER" id="PTHR19328">
    <property type="entry name" value="HEDGEHOG-INTERACTING PROTEIN"/>
    <property type="match status" value="1"/>
</dbReference>
<organism evidence="4 5">
    <name type="scientific">Actinomycetospora flava</name>
    <dbReference type="NCBI Taxonomy" id="3129232"/>
    <lineage>
        <taxon>Bacteria</taxon>
        <taxon>Bacillati</taxon>
        <taxon>Actinomycetota</taxon>
        <taxon>Actinomycetes</taxon>
        <taxon>Pseudonocardiales</taxon>
        <taxon>Pseudonocardiaceae</taxon>
        <taxon>Actinomycetospora</taxon>
    </lineage>
</organism>
<feature type="domain" description="Glucose/Sorbosone dehydrogenase" evidence="3">
    <location>
        <begin position="75"/>
        <end position="415"/>
    </location>
</feature>
<evidence type="ECO:0000313" key="4">
    <source>
        <dbReference type="EMBL" id="MEJ2864994.1"/>
    </source>
</evidence>
<evidence type="ECO:0000256" key="2">
    <source>
        <dbReference type="SAM" id="SignalP"/>
    </source>
</evidence>
<gene>
    <name evidence="4" type="ORF">WCD58_27810</name>
</gene>
<dbReference type="PROSITE" id="PS51257">
    <property type="entry name" value="PROKAR_LIPOPROTEIN"/>
    <property type="match status" value="1"/>
</dbReference>
<proteinExistence type="predicted"/>
<dbReference type="InterPro" id="IPR012938">
    <property type="entry name" value="Glc/Sorbosone_DH"/>
</dbReference>
<dbReference type="Gene3D" id="2.120.10.30">
    <property type="entry name" value="TolB, C-terminal domain"/>
    <property type="match status" value="1"/>
</dbReference>
<feature type="region of interest" description="Disordered" evidence="1">
    <location>
        <begin position="34"/>
        <end position="61"/>
    </location>
</feature>
<dbReference type="InterPro" id="IPR011041">
    <property type="entry name" value="Quinoprot_gluc/sorb_DH_b-prop"/>
</dbReference>
<dbReference type="SUPFAM" id="SSF50952">
    <property type="entry name" value="Soluble quinoprotein glucose dehydrogenase"/>
    <property type="match status" value="1"/>
</dbReference>
<evidence type="ECO:0000259" key="3">
    <source>
        <dbReference type="Pfam" id="PF07995"/>
    </source>
</evidence>
<feature type="compositionally biased region" description="Low complexity" evidence="1">
    <location>
        <begin position="49"/>
        <end position="61"/>
    </location>
</feature>
<feature type="chain" id="PRO_5046041647" evidence="2">
    <location>
        <begin position="29"/>
        <end position="425"/>
    </location>
</feature>
<sequence length="425" mass="43454">MTPSRSRPARAHSTLIGALSALLALALAACGEGTEQTSAAPPSGGGAGAAAPSVPTTTTPSGTALRVETVAGDFANPWDVAFVGGDRLLVTQRDGSLSLVTGLGPGARVTPVQADLQDVYARGEGGLMGIAAAPDVATSGTFVTCQTHQEGGRPVDVRVVSWRLSPDGASAERVRDPLVGGLPINPSGRHSGCRPTYAPDGMLLVGTGDTARATIPQDRNSLGGKVLRVDPATGGPAPGNPFAESGSAAERLISGYGHRNVQAVAVQPGSGRAWSAEHGPDIDDEVNVVIPGRNYGWDPAQGGESPGGYDEDVPMTDLRRYPDAVPAAWSSGDPTEAISGAAFLDGPAWGDMAGMLAVSAQKGEKLFLMRPGQGADEDRIVEVTVPRELDGEFGRLRGARLGPDGALYLTTDNGSDDSILRVTRG</sequence>
<dbReference type="RefSeq" id="WP_337706355.1">
    <property type="nucleotide sequence ID" value="NZ_JBBEGM010000014.1"/>
</dbReference>
<protein>
    <submittedName>
        <fullName evidence="4">PQQ-dependent sugar dehydrogenase</fullName>
    </submittedName>
</protein>
<dbReference type="EMBL" id="JBBEGM010000014">
    <property type="protein sequence ID" value="MEJ2864994.1"/>
    <property type="molecule type" value="Genomic_DNA"/>
</dbReference>
<reference evidence="4 5" key="1">
    <citation type="submission" date="2024-03" db="EMBL/GenBank/DDBJ databases">
        <title>Actinomycetospora sp. OC33-EN07, a novel actinomycete isolated from wild orchid (Aerides multiflora).</title>
        <authorList>
            <person name="Suriyachadkun C."/>
        </authorList>
    </citation>
    <scope>NUCLEOTIDE SEQUENCE [LARGE SCALE GENOMIC DNA]</scope>
    <source>
        <strain evidence="4 5">OC33-EN07</strain>
    </source>
</reference>
<evidence type="ECO:0000313" key="5">
    <source>
        <dbReference type="Proteomes" id="UP001369736"/>
    </source>
</evidence>
<comment type="caution">
    <text evidence="4">The sequence shown here is derived from an EMBL/GenBank/DDBJ whole genome shotgun (WGS) entry which is preliminary data.</text>
</comment>
<dbReference type="Proteomes" id="UP001369736">
    <property type="component" value="Unassembled WGS sequence"/>
</dbReference>
<name>A0ABU8MCE3_9PSEU</name>
<dbReference type="Pfam" id="PF07995">
    <property type="entry name" value="GSDH"/>
    <property type="match status" value="1"/>
</dbReference>
<evidence type="ECO:0000256" key="1">
    <source>
        <dbReference type="SAM" id="MobiDB-lite"/>
    </source>
</evidence>
<accession>A0ABU8MCE3</accession>
<dbReference type="PANTHER" id="PTHR19328:SF13">
    <property type="entry name" value="HIPL1 PROTEIN"/>
    <property type="match status" value="1"/>
</dbReference>